<name>A0A0A1TW10_ENTIV</name>
<dbReference type="EMBL" id="KB207268">
    <property type="protein sequence ID" value="ELP83468.1"/>
    <property type="molecule type" value="Genomic_DNA"/>
</dbReference>
<gene>
    <name evidence="6" type="ORF">EIN_376130</name>
</gene>
<proteinExistence type="inferred from homology"/>
<dbReference type="VEuPathDB" id="AmoebaDB:EIN_376130"/>
<dbReference type="GeneID" id="14882350"/>
<dbReference type="AlphaFoldDB" id="A0A0A1TW10"/>
<dbReference type="InterPro" id="IPR019734">
    <property type="entry name" value="TPR_rpt"/>
</dbReference>
<dbReference type="OrthoDB" id="124397at2759"/>
<keyword evidence="4" id="KW-0472">Membrane</keyword>
<feature type="domain" description="EMC2 TPR-like" evidence="5">
    <location>
        <begin position="6"/>
        <end position="105"/>
    </location>
</feature>
<keyword evidence="2 3" id="KW-0802">TPR repeat</keyword>
<evidence type="ECO:0000313" key="7">
    <source>
        <dbReference type="Proteomes" id="UP000014680"/>
    </source>
</evidence>
<evidence type="ECO:0000256" key="3">
    <source>
        <dbReference type="PROSITE-ProRule" id="PRU00339"/>
    </source>
</evidence>
<dbReference type="InterPro" id="IPR011990">
    <property type="entry name" value="TPR-like_helical_dom_sf"/>
</dbReference>
<dbReference type="SUPFAM" id="SSF48452">
    <property type="entry name" value="TPR-like"/>
    <property type="match status" value="1"/>
</dbReference>
<dbReference type="PROSITE" id="PS50005">
    <property type="entry name" value="TPR"/>
    <property type="match status" value="1"/>
</dbReference>
<reference evidence="6 7" key="1">
    <citation type="submission" date="2012-10" db="EMBL/GenBank/DDBJ databases">
        <authorList>
            <person name="Zafar N."/>
            <person name="Inman J."/>
            <person name="Hall N."/>
            <person name="Lorenzi H."/>
            <person name="Caler E."/>
        </authorList>
    </citation>
    <scope>NUCLEOTIDE SEQUENCE [LARGE SCALE GENOMIC DNA]</scope>
    <source>
        <strain evidence="6 7">IP1</strain>
    </source>
</reference>
<dbReference type="Proteomes" id="UP000014680">
    <property type="component" value="Unassembled WGS sequence"/>
</dbReference>
<sequence>MNWKRKRMEAILLAEKSGNNEEIQKAIITLLNKEPANQFGIQRLISLRIKEGDTSSAIKLLFKYNEMFIEAQAHVQLAQLLCNTERYDEASEELDEALLLEPTNFYLWQFAGEVALKLNDMTKAKKLFLTSSKLSDYKYLRALMSALYTINLSKEKGEKVDAICSQFQIFIDKLQADVAGIKEELIASY</sequence>
<dbReference type="InterPro" id="IPR055217">
    <property type="entry name" value="TPR_EMC2"/>
</dbReference>
<protein>
    <recommendedName>
        <fullName evidence="4">ER membrane protein complex subunit 2</fullName>
    </recommendedName>
</protein>
<comment type="function">
    <text evidence="4">Part of the endoplasmic reticulum membrane protein complex (EMC) that enables the energy-independent insertion into endoplasmic reticulum membranes of newly synthesized membrane proteins.</text>
</comment>
<comment type="subcellular location">
    <subcellularLocation>
        <location evidence="4">Endoplasmic reticulum membrane</location>
        <topology evidence="4">Peripheral membrane protein</topology>
        <orientation evidence="4">Cytoplasmic side</orientation>
    </subcellularLocation>
</comment>
<comment type="subunit">
    <text evidence="4">Component of the ER membrane protein complex (EMC).</text>
</comment>
<dbReference type="Gene3D" id="1.25.40.10">
    <property type="entry name" value="Tetratricopeptide repeat domain"/>
    <property type="match status" value="1"/>
</dbReference>
<dbReference type="KEGG" id="eiv:EIN_376130"/>
<keyword evidence="1" id="KW-0677">Repeat</keyword>
<dbReference type="RefSeq" id="XP_004182814.1">
    <property type="nucleotide sequence ID" value="XM_004182766.1"/>
</dbReference>
<comment type="similarity">
    <text evidence="4">Belongs to the EMC2 family.</text>
</comment>
<dbReference type="SMART" id="SM00028">
    <property type="entry name" value="TPR"/>
    <property type="match status" value="2"/>
</dbReference>
<keyword evidence="7" id="KW-1185">Reference proteome</keyword>
<evidence type="ECO:0000313" key="6">
    <source>
        <dbReference type="EMBL" id="ELP83468.1"/>
    </source>
</evidence>
<dbReference type="PANTHER" id="PTHR12760">
    <property type="entry name" value="TETRATRICOPEPTIDE REPEAT PROTEIN"/>
    <property type="match status" value="1"/>
</dbReference>
<dbReference type="InterPro" id="IPR039856">
    <property type="entry name" value="EMC2-like"/>
</dbReference>
<evidence type="ECO:0000256" key="1">
    <source>
        <dbReference type="ARBA" id="ARBA00022737"/>
    </source>
</evidence>
<evidence type="ECO:0000256" key="2">
    <source>
        <dbReference type="ARBA" id="ARBA00022803"/>
    </source>
</evidence>
<feature type="repeat" description="TPR" evidence="3">
    <location>
        <begin position="71"/>
        <end position="104"/>
    </location>
</feature>
<evidence type="ECO:0000256" key="4">
    <source>
        <dbReference type="RuleBase" id="RU367091"/>
    </source>
</evidence>
<organism evidence="6 7">
    <name type="scientific">Entamoeba invadens IP1</name>
    <dbReference type="NCBI Taxonomy" id="370355"/>
    <lineage>
        <taxon>Eukaryota</taxon>
        <taxon>Amoebozoa</taxon>
        <taxon>Evosea</taxon>
        <taxon>Archamoebae</taxon>
        <taxon>Mastigamoebida</taxon>
        <taxon>Entamoebidae</taxon>
        <taxon>Entamoeba</taxon>
    </lineage>
</organism>
<dbReference type="GO" id="GO:0072546">
    <property type="term" value="C:EMC complex"/>
    <property type="evidence" value="ECO:0007669"/>
    <property type="project" value="UniProtKB-UniRule"/>
</dbReference>
<accession>A0A0A1TW10</accession>
<dbReference type="OMA" id="MFLTACK"/>
<dbReference type="Pfam" id="PF22890">
    <property type="entry name" value="TPR_EMC2"/>
    <property type="match status" value="1"/>
</dbReference>
<keyword evidence="4" id="KW-0256">Endoplasmic reticulum</keyword>
<evidence type="ECO:0000259" key="5">
    <source>
        <dbReference type="Pfam" id="PF22890"/>
    </source>
</evidence>